<evidence type="ECO:0000256" key="3">
    <source>
        <dbReference type="ARBA" id="ARBA00022723"/>
    </source>
</evidence>
<comment type="similarity">
    <text evidence="2">Belongs to the NFX1 family.</text>
</comment>
<evidence type="ECO:0000256" key="7">
    <source>
        <dbReference type="ARBA" id="ARBA00023015"/>
    </source>
</evidence>
<dbReference type="GeneID" id="54402296"/>
<gene>
    <name evidence="12" type="ORF">P153DRAFT_101946</name>
</gene>
<keyword evidence="5" id="KW-0863">Zinc-finger</keyword>
<dbReference type="Pfam" id="PF01424">
    <property type="entry name" value="R3H"/>
    <property type="match status" value="1"/>
</dbReference>
<evidence type="ECO:0000259" key="11">
    <source>
        <dbReference type="PROSITE" id="PS51061"/>
    </source>
</evidence>
<keyword evidence="9" id="KW-0539">Nucleus</keyword>
<evidence type="ECO:0000256" key="9">
    <source>
        <dbReference type="ARBA" id="ARBA00023242"/>
    </source>
</evidence>
<dbReference type="CDD" id="cd16492">
    <property type="entry name" value="RING-CH-C4HC3_NFX1-like"/>
    <property type="match status" value="1"/>
</dbReference>
<dbReference type="PANTHER" id="PTHR12360:SF12">
    <property type="entry name" value="TRANSCRIPTIONAL REPRESSOR NF-X1"/>
    <property type="match status" value="1"/>
</dbReference>
<keyword evidence="8" id="KW-0804">Transcription</keyword>
<name>A0A6A6ARX9_9PLEO</name>
<dbReference type="PANTHER" id="PTHR12360">
    <property type="entry name" value="NUCLEAR TRANSCRIPTION FACTOR, X-BOX BINDING 1 NFX1"/>
    <property type="match status" value="1"/>
</dbReference>
<dbReference type="SMART" id="SM00438">
    <property type="entry name" value="ZnF_NFX"/>
    <property type="match status" value="8"/>
</dbReference>
<dbReference type="AlphaFoldDB" id="A0A6A6ARX9"/>
<accession>A0A6A6ARX9</accession>
<dbReference type="OrthoDB" id="6512771at2759"/>
<dbReference type="InterPro" id="IPR000967">
    <property type="entry name" value="Znf_NFX1"/>
</dbReference>
<evidence type="ECO:0000256" key="6">
    <source>
        <dbReference type="ARBA" id="ARBA00022833"/>
    </source>
</evidence>
<dbReference type="SUPFAM" id="SSF82708">
    <property type="entry name" value="R3H domain"/>
    <property type="match status" value="1"/>
</dbReference>
<keyword evidence="4" id="KW-0677">Repeat</keyword>
<evidence type="ECO:0000256" key="4">
    <source>
        <dbReference type="ARBA" id="ARBA00022737"/>
    </source>
</evidence>
<dbReference type="GO" id="GO:0000977">
    <property type="term" value="F:RNA polymerase II transcription regulatory region sequence-specific DNA binding"/>
    <property type="evidence" value="ECO:0007669"/>
    <property type="project" value="TreeGrafter"/>
</dbReference>
<evidence type="ECO:0000256" key="5">
    <source>
        <dbReference type="ARBA" id="ARBA00022771"/>
    </source>
</evidence>
<dbReference type="InterPro" id="IPR001374">
    <property type="entry name" value="R3H_dom"/>
</dbReference>
<dbReference type="SMART" id="SM00393">
    <property type="entry name" value="R3H"/>
    <property type="match status" value="1"/>
</dbReference>
<dbReference type="PROSITE" id="PS51061">
    <property type="entry name" value="R3H"/>
    <property type="match status" value="1"/>
</dbReference>
<dbReference type="InterPro" id="IPR034077">
    <property type="entry name" value="R3H_FAP1"/>
</dbReference>
<dbReference type="GO" id="GO:0000122">
    <property type="term" value="P:negative regulation of transcription by RNA polymerase II"/>
    <property type="evidence" value="ECO:0007669"/>
    <property type="project" value="TreeGrafter"/>
</dbReference>
<feature type="compositionally biased region" description="Low complexity" evidence="10">
    <location>
        <begin position="32"/>
        <end position="58"/>
    </location>
</feature>
<dbReference type="SUPFAM" id="SSF57850">
    <property type="entry name" value="RING/U-box"/>
    <property type="match status" value="1"/>
</dbReference>
<keyword evidence="3" id="KW-0479">Metal-binding</keyword>
<evidence type="ECO:0000313" key="12">
    <source>
        <dbReference type="EMBL" id="KAF2133963.1"/>
    </source>
</evidence>
<sequence>MSTATAGQPVAPALNDAADASQRRRRPRNRNRAANGQNEQQEEGQAQGQAQGEQSQRGGRSGRGRGRGRGGHSDPARPAGPEPSAAPQTVPTEEPTHRGGRGGRGRGRGRGDFQNTRFPQRFAAGGRQFGGHLTVEEDAASNTSAQDSTGLQADAHTFQPGQPIIPRKSRPPREKKPQAPKSTAADIATRTHEDIDNGHYECAICTEEVRRHSRGWSCRTCWTVFHLSCIKKWSTNEGSAAARQQAQDGEMPPPRQWRCPGCNLPKDVLPKTFNCWCEKEQDPKPLPGLPPYSCGQTCARPRLLPKKCPHRCPSTCHAGPCPPCSMMGPTQNCFCSKKSITRRCVDTDYEHGWSCGEVCGELMPCGEHRCPRPCHEGPCGTCEVRVPARCYCGQTQKDILCRDRAEEKHSRQSHVAEDGTATVEQWTGVFECPNPCGRLFDCRKHACEKSCHQQNAESPHCPRSPDIVTHCPCGKTPLSQITSVVRQKCEDPIPNCTKACANTLACGHQCEQPCHQGECLACLKRVTISCRCGRTTSNTVCHQGTEEAPQCMRVCRVSLNCGRHECGEHCCPGERKAAERQANRRKPRPLDSAPQRAGDNFEAEHICTRSCGRQLKCGNPEHRCQELCHKGPCGTCRDAIFDELSCNCGRTVLQPPLPCGTKPPPCRFPCERPKDCGHPQMPHTCHGDNEDCPKCPYLTTKPCLCGKNVLKNQPCWLNDVRCGQVCGRTLKCGAHKCQKQCHRSGECEEPCKQPCGKELSTCGHSCMAPCHFPSACKEEKPCQHKIFVTCECQRIKQEAKCNASKLGEGNNKKTLKCDEECARLERNRKLALALNVDPEHQDEHIPYSAATLNMYQENSTWAAAQEKQLRLFAADAELKRLRFKPMPRQQRKFIHHLAEDFGFDSESMDPEPHRHVAIFKTPKFVMAPMKTLAECARTRQVHRAAPAPTTTNAPLRPKPSNTSGDPYNAFLIMNPRFALTVEEVAAVIKNVLPKTTFRLELEVSFLPSEAVALKAPLAARVNIQEREMETMLESIKTPLSEAIESQKIGKLQLARLDSSLNVLRKESDIGPGSGWSQVAAAKGAPVRRVERGTTFGNKGGFAVLSLSSTKKKKKPVEVVEDWEAAEEEEEQKEKLSGANSGVTSEDEGLLSRPRSTVAVEGSSDEAPVTTERIQGRWADLEDE</sequence>
<dbReference type="Proteomes" id="UP000799771">
    <property type="component" value="Unassembled WGS sequence"/>
</dbReference>
<evidence type="ECO:0000256" key="1">
    <source>
        <dbReference type="ARBA" id="ARBA00004123"/>
    </source>
</evidence>
<keyword evidence="6" id="KW-0862">Zinc</keyword>
<dbReference type="GO" id="GO:0008270">
    <property type="term" value="F:zinc ion binding"/>
    <property type="evidence" value="ECO:0007669"/>
    <property type="project" value="UniProtKB-KW"/>
</dbReference>
<dbReference type="InterPro" id="IPR034078">
    <property type="entry name" value="NFX1_fam"/>
</dbReference>
<dbReference type="Pfam" id="PF01422">
    <property type="entry name" value="zf-NF-X1"/>
    <property type="match status" value="7"/>
</dbReference>
<protein>
    <recommendedName>
        <fullName evidence="11">R3H domain-containing protein</fullName>
    </recommendedName>
</protein>
<dbReference type="RefSeq" id="XP_033528350.1">
    <property type="nucleotide sequence ID" value="XM_033661864.1"/>
</dbReference>
<feature type="compositionally biased region" description="Basic residues" evidence="10">
    <location>
        <begin position="98"/>
        <end position="108"/>
    </location>
</feature>
<dbReference type="EMBL" id="ML977498">
    <property type="protein sequence ID" value="KAF2133963.1"/>
    <property type="molecule type" value="Genomic_DNA"/>
</dbReference>
<keyword evidence="7" id="KW-0805">Transcription regulation</keyword>
<organism evidence="12 13">
    <name type="scientific">Dothidotthia symphoricarpi CBS 119687</name>
    <dbReference type="NCBI Taxonomy" id="1392245"/>
    <lineage>
        <taxon>Eukaryota</taxon>
        <taxon>Fungi</taxon>
        <taxon>Dikarya</taxon>
        <taxon>Ascomycota</taxon>
        <taxon>Pezizomycotina</taxon>
        <taxon>Dothideomycetes</taxon>
        <taxon>Pleosporomycetidae</taxon>
        <taxon>Pleosporales</taxon>
        <taxon>Dothidotthiaceae</taxon>
        <taxon>Dothidotthia</taxon>
    </lineage>
</organism>
<evidence type="ECO:0000313" key="13">
    <source>
        <dbReference type="Proteomes" id="UP000799771"/>
    </source>
</evidence>
<dbReference type="InterPro" id="IPR036867">
    <property type="entry name" value="R3H_dom_sf"/>
</dbReference>
<reference evidence="12" key="1">
    <citation type="journal article" date="2020" name="Stud. Mycol.">
        <title>101 Dothideomycetes genomes: a test case for predicting lifestyles and emergence of pathogens.</title>
        <authorList>
            <person name="Haridas S."/>
            <person name="Albert R."/>
            <person name="Binder M."/>
            <person name="Bloem J."/>
            <person name="Labutti K."/>
            <person name="Salamov A."/>
            <person name="Andreopoulos B."/>
            <person name="Baker S."/>
            <person name="Barry K."/>
            <person name="Bills G."/>
            <person name="Bluhm B."/>
            <person name="Cannon C."/>
            <person name="Castanera R."/>
            <person name="Culley D."/>
            <person name="Daum C."/>
            <person name="Ezra D."/>
            <person name="Gonzalez J."/>
            <person name="Henrissat B."/>
            <person name="Kuo A."/>
            <person name="Liang C."/>
            <person name="Lipzen A."/>
            <person name="Lutzoni F."/>
            <person name="Magnuson J."/>
            <person name="Mondo S."/>
            <person name="Nolan M."/>
            <person name="Ohm R."/>
            <person name="Pangilinan J."/>
            <person name="Park H.-J."/>
            <person name="Ramirez L."/>
            <person name="Alfaro M."/>
            <person name="Sun H."/>
            <person name="Tritt A."/>
            <person name="Yoshinaga Y."/>
            <person name="Zwiers L.-H."/>
            <person name="Turgeon B."/>
            <person name="Goodwin S."/>
            <person name="Spatafora J."/>
            <person name="Crous P."/>
            <person name="Grigoriev I."/>
        </authorList>
    </citation>
    <scope>NUCLEOTIDE SEQUENCE</scope>
    <source>
        <strain evidence="12">CBS 119687</strain>
    </source>
</reference>
<dbReference type="FunFam" id="3.30.1370.50:FF:000006">
    <property type="entry name" value="NF-X1 finger transcription factor"/>
    <property type="match status" value="1"/>
</dbReference>
<evidence type="ECO:0000256" key="10">
    <source>
        <dbReference type="SAM" id="MobiDB-lite"/>
    </source>
</evidence>
<feature type="compositionally biased region" description="Low complexity" evidence="10">
    <location>
        <begin position="944"/>
        <end position="954"/>
    </location>
</feature>
<feature type="region of interest" description="Disordered" evidence="10">
    <location>
        <begin position="1122"/>
        <end position="1183"/>
    </location>
</feature>
<dbReference type="CDD" id="cd06008">
    <property type="entry name" value="NF-X1-zinc-finger"/>
    <property type="match status" value="5"/>
</dbReference>
<evidence type="ECO:0000256" key="8">
    <source>
        <dbReference type="ARBA" id="ARBA00023163"/>
    </source>
</evidence>
<dbReference type="GO" id="GO:0005634">
    <property type="term" value="C:nucleus"/>
    <property type="evidence" value="ECO:0007669"/>
    <property type="project" value="UniProtKB-SubCell"/>
</dbReference>
<keyword evidence="13" id="KW-1185">Reference proteome</keyword>
<dbReference type="GO" id="GO:0000981">
    <property type="term" value="F:DNA-binding transcription factor activity, RNA polymerase II-specific"/>
    <property type="evidence" value="ECO:0007669"/>
    <property type="project" value="TreeGrafter"/>
</dbReference>
<dbReference type="Gene3D" id="3.30.1370.50">
    <property type="entry name" value="R3H-like domain"/>
    <property type="match status" value="1"/>
</dbReference>
<feature type="compositionally biased region" description="Basic residues" evidence="10">
    <location>
        <begin position="60"/>
        <end position="70"/>
    </location>
</feature>
<feature type="region of interest" description="Disordered" evidence="10">
    <location>
        <begin position="154"/>
        <end position="189"/>
    </location>
</feature>
<evidence type="ECO:0000256" key="2">
    <source>
        <dbReference type="ARBA" id="ARBA00007269"/>
    </source>
</evidence>
<feature type="domain" description="R3H" evidence="11">
    <location>
        <begin position="859"/>
        <end position="922"/>
    </location>
</feature>
<feature type="region of interest" description="Disordered" evidence="10">
    <location>
        <begin position="942"/>
        <end position="961"/>
    </location>
</feature>
<dbReference type="CDD" id="cd06006">
    <property type="entry name" value="R3H_unknown_2"/>
    <property type="match status" value="1"/>
</dbReference>
<proteinExistence type="inferred from homology"/>
<comment type="subcellular location">
    <subcellularLocation>
        <location evidence="1">Nucleus</location>
    </subcellularLocation>
</comment>
<feature type="region of interest" description="Disordered" evidence="10">
    <location>
        <begin position="1"/>
        <end position="116"/>
    </location>
</feature>